<evidence type="ECO:0000313" key="2">
    <source>
        <dbReference type="EMBL" id="ALG82884.1"/>
    </source>
</evidence>
<reference evidence="3" key="1">
    <citation type="submission" date="2015-05" db="EMBL/GenBank/DDBJ databases">
        <title>Complete genome sequence of Halanaeroarchaeum sulfurireducens type strain M27-SA2, a sulfate-reducer haloarchaeon from marine anoxic lake Medee.</title>
        <authorList>
            <person name="Messina E."/>
            <person name="Kublanov I.V."/>
            <person name="Toshchakov S."/>
            <person name="Arcadi E."/>
            <person name="La Spada G."/>
            <person name="La Cono V."/>
            <person name="Yakimov M.M."/>
        </authorList>
    </citation>
    <scope>NUCLEOTIDE SEQUENCE [LARGE SCALE GENOMIC DNA]</scope>
    <source>
        <strain evidence="3">M27-SA2</strain>
    </source>
</reference>
<dbReference type="InterPro" id="IPR016195">
    <property type="entry name" value="Pol/histidinol_Pase-like"/>
</dbReference>
<sequence>MKKYDLQVHTDASPCSRASPEDVVEAALEAGLDGIAITNHDTLEGFDAVNTLAPADLTVIPGVEVTTTQGHLLALNVNKAPPQDDPLTVIDAIHNQDGLAILSHPFDKLREYYTDNLAEIASLVDGVEVLNSRCLVPQYNQNARSFAEKHSLTITGGSDAHFPMEVGRAYTMCEEPILDAIREGTTQTGGRGGYFSGHVATKLNDALAYLNL</sequence>
<dbReference type="InterPro" id="IPR052018">
    <property type="entry name" value="PHP_domain"/>
</dbReference>
<dbReference type="STRING" id="1604004.HLASA_2009"/>
<dbReference type="GO" id="GO:0035312">
    <property type="term" value="F:5'-3' DNA exonuclease activity"/>
    <property type="evidence" value="ECO:0007669"/>
    <property type="project" value="TreeGrafter"/>
</dbReference>
<dbReference type="Gene3D" id="3.20.20.140">
    <property type="entry name" value="Metal-dependent hydrolases"/>
    <property type="match status" value="1"/>
</dbReference>
<dbReference type="InterPro" id="IPR004013">
    <property type="entry name" value="PHP_dom"/>
</dbReference>
<dbReference type="PANTHER" id="PTHR42924:SF3">
    <property type="entry name" value="POLYMERASE_HISTIDINOL PHOSPHATASE N-TERMINAL DOMAIN-CONTAINING PROTEIN"/>
    <property type="match status" value="1"/>
</dbReference>
<gene>
    <name evidence="2" type="ORF">HLASA_2009</name>
</gene>
<dbReference type="GO" id="GO:0004534">
    <property type="term" value="F:5'-3' RNA exonuclease activity"/>
    <property type="evidence" value="ECO:0007669"/>
    <property type="project" value="TreeGrafter"/>
</dbReference>
<dbReference type="PANTHER" id="PTHR42924">
    <property type="entry name" value="EXONUCLEASE"/>
    <property type="match status" value="1"/>
</dbReference>
<name>A0A0N9NBY5_9EURY</name>
<reference evidence="2 3" key="2">
    <citation type="journal article" date="2016" name="Stand. Genomic Sci.">
        <title>Complete genome sequence of 'Halanaeroarchaeum sulfurireducens' M27-SA2, a sulfur-reducing and acetate-oxidizing haloarchaeon from the deep-sea hypersaline anoxic lake Medee.</title>
        <authorList>
            <person name="Messina E."/>
            <person name="Sorokin D.Y."/>
            <person name="Kublanov I.V."/>
            <person name="Toshchakov S."/>
            <person name="Lopatina A."/>
            <person name="Arcadi E."/>
            <person name="Smedile F."/>
            <person name="La Spada G."/>
            <person name="La Cono V."/>
            <person name="Yakimov M.M."/>
        </authorList>
    </citation>
    <scope>NUCLEOTIDE SEQUENCE [LARGE SCALE GENOMIC DNA]</scope>
    <source>
        <strain evidence="2 3">M27-SA2</strain>
    </source>
</reference>
<proteinExistence type="predicted"/>
<dbReference type="Proteomes" id="UP000060390">
    <property type="component" value="Chromosome"/>
</dbReference>
<dbReference type="GeneID" id="26011343"/>
<dbReference type="Pfam" id="PF13263">
    <property type="entry name" value="PHP_C"/>
    <property type="match status" value="1"/>
</dbReference>
<dbReference type="InterPro" id="IPR003141">
    <property type="entry name" value="Pol/His_phosphatase_N"/>
</dbReference>
<dbReference type="SUPFAM" id="SSF89550">
    <property type="entry name" value="PHP domain-like"/>
    <property type="match status" value="1"/>
</dbReference>
<dbReference type="NCBIfam" id="NF038032">
    <property type="entry name" value="CehA_McbA_metalo"/>
    <property type="match status" value="1"/>
</dbReference>
<protein>
    <submittedName>
        <fullName evidence="2">PHP domain-containing protein</fullName>
    </submittedName>
</protein>
<accession>A0A0N9NBY5</accession>
<organism evidence="2 3">
    <name type="scientific">Halanaeroarchaeum sulfurireducens</name>
    <dbReference type="NCBI Taxonomy" id="1604004"/>
    <lineage>
        <taxon>Archaea</taxon>
        <taxon>Methanobacteriati</taxon>
        <taxon>Methanobacteriota</taxon>
        <taxon>Stenosarchaea group</taxon>
        <taxon>Halobacteria</taxon>
        <taxon>Halobacteriales</taxon>
        <taxon>Halobacteriaceae</taxon>
        <taxon>Halanaeroarchaeum</taxon>
    </lineage>
</organism>
<evidence type="ECO:0000259" key="1">
    <source>
        <dbReference type="SMART" id="SM00481"/>
    </source>
</evidence>
<dbReference type="AlphaFoldDB" id="A0A0N9NBY5"/>
<feature type="domain" description="Polymerase/histidinol phosphatase N-terminal" evidence="1">
    <location>
        <begin position="4"/>
        <end position="69"/>
    </location>
</feature>
<dbReference type="SMART" id="SM00481">
    <property type="entry name" value="POLIIIAc"/>
    <property type="match status" value="1"/>
</dbReference>
<dbReference type="CDD" id="cd07432">
    <property type="entry name" value="PHP_HisPPase"/>
    <property type="match status" value="1"/>
</dbReference>
<dbReference type="RefSeq" id="WP_054519893.1">
    <property type="nucleotide sequence ID" value="NZ_CP011564.1"/>
</dbReference>
<dbReference type="EMBL" id="CP011564">
    <property type="protein sequence ID" value="ALG82884.1"/>
    <property type="molecule type" value="Genomic_DNA"/>
</dbReference>
<dbReference type="Pfam" id="PF02811">
    <property type="entry name" value="PHP"/>
    <property type="match status" value="1"/>
</dbReference>
<evidence type="ECO:0000313" key="3">
    <source>
        <dbReference type="Proteomes" id="UP000060390"/>
    </source>
</evidence>
<dbReference type="KEGG" id="hsf:HLASA_2009"/>